<dbReference type="InterPro" id="IPR010287">
    <property type="entry name" value="DUF892_YciF-like"/>
</dbReference>
<reference evidence="1" key="1">
    <citation type="submission" date="2020-08" db="EMBL/GenBank/DDBJ databases">
        <authorList>
            <person name="Hu Y."/>
            <person name="Nguyen S.V."/>
            <person name="Li F."/>
            <person name="Fanning S."/>
        </authorList>
    </citation>
    <scope>NUCLEOTIDE SEQUENCE</scope>
    <source>
        <strain evidence="1">SYSU D8009</strain>
    </source>
</reference>
<sequence>MSSRFSRYRDALLGRMEPYPELHARMREEVRRSQTQQARLEALLSSHGTSPSAAKEAVTSVAGKVAGMVHLSASDEVIKNLLAAIGYKAYEVGSYTALITMAKAAGATGDVQALEQSMREEMEMAEWQLEHLPGIVETFLSRSETK</sequence>
<dbReference type="Pfam" id="PF05974">
    <property type="entry name" value="DUF892"/>
    <property type="match status" value="1"/>
</dbReference>
<dbReference type="InterPro" id="IPR012347">
    <property type="entry name" value="Ferritin-like"/>
</dbReference>
<keyword evidence="2" id="KW-1185">Reference proteome</keyword>
<name>A0A9X0R2L8_9PROT</name>
<comment type="caution">
    <text evidence="1">The sequence shown here is derived from an EMBL/GenBank/DDBJ whole genome shotgun (WGS) entry which is preliminary data.</text>
</comment>
<organism evidence="1 2">
    <name type="scientific">Siccirubricoccus deserti</name>
    <dbReference type="NCBI Taxonomy" id="2013562"/>
    <lineage>
        <taxon>Bacteria</taxon>
        <taxon>Pseudomonadati</taxon>
        <taxon>Pseudomonadota</taxon>
        <taxon>Alphaproteobacteria</taxon>
        <taxon>Acetobacterales</taxon>
        <taxon>Roseomonadaceae</taxon>
        <taxon>Siccirubricoccus</taxon>
    </lineage>
</organism>
<evidence type="ECO:0000313" key="1">
    <source>
        <dbReference type="EMBL" id="MBC4018666.1"/>
    </source>
</evidence>
<proteinExistence type="predicted"/>
<dbReference type="AlphaFoldDB" id="A0A9X0R2L8"/>
<evidence type="ECO:0000313" key="2">
    <source>
        <dbReference type="Proteomes" id="UP000600101"/>
    </source>
</evidence>
<dbReference type="SUPFAM" id="SSF47240">
    <property type="entry name" value="Ferritin-like"/>
    <property type="match status" value="1"/>
</dbReference>
<gene>
    <name evidence="1" type="ORF">H7965_25725</name>
</gene>
<protein>
    <submittedName>
        <fullName evidence="1">DUF892 family protein</fullName>
    </submittedName>
</protein>
<dbReference type="Proteomes" id="UP000600101">
    <property type="component" value="Unassembled WGS sequence"/>
</dbReference>
<dbReference type="EMBL" id="JACOMF010000069">
    <property type="protein sequence ID" value="MBC4018666.1"/>
    <property type="molecule type" value="Genomic_DNA"/>
</dbReference>
<dbReference type="RefSeq" id="WP_186773410.1">
    <property type="nucleotide sequence ID" value="NZ_JACOMF010000069.1"/>
</dbReference>
<dbReference type="InterPro" id="IPR009078">
    <property type="entry name" value="Ferritin-like_SF"/>
</dbReference>
<dbReference type="Gene3D" id="1.20.1260.10">
    <property type="match status" value="1"/>
</dbReference>
<accession>A0A9X0R2L8</accession>